<organism evidence="6 7">
    <name type="scientific">Ridgeia piscesae</name>
    <name type="common">Tubeworm</name>
    <dbReference type="NCBI Taxonomy" id="27915"/>
    <lineage>
        <taxon>Eukaryota</taxon>
        <taxon>Metazoa</taxon>
        <taxon>Spiralia</taxon>
        <taxon>Lophotrochozoa</taxon>
        <taxon>Annelida</taxon>
        <taxon>Polychaeta</taxon>
        <taxon>Sedentaria</taxon>
        <taxon>Canalipalpata</taxon>
        <taxon>Sabellida</taxon>
        <taxon>Siboglinidae</taxon>
        <taxon>Ridgeia</taxon>
    </lineage>
</organism>
<dbReference type="Proteomes" id="UP001209878">
    <property type="component" value="Unassembled WGS sequence"/>
</dbReference>
<dbReference type="EMBL" id="JAODUO010000895">
    <property type="protein sequence ID" value="KAK2173172.1"/>
    <property type="molecule type" value="Genomic_DNA"/>
</dbReference>
<dbReference type="GO" id="GO:0030990">
    <property type="term" value="C:intraciliary transport particle"/>
    <property type="evidence" value="ECO:0007669"/>
    <property type="project" value="UniProtKB-ARBA"/>
</dbReference>
<keyword evidence="7" id="KW-1185">Reference proteome</keyword>
<dbReference type="AlphaFoldDB" id="A0AAD9KKT8"/>
<reference evidence="6" key="1">
    <citation type="journal article" date="2023" name="Mol. Biol. Evol.">
        <title>Third-Generation Sequencing Reveals the Adaptive Role of the Epigenome in Three Deep-Sea Polychaetes.</title>
        <authorList>
            <person name="Perez M."/>
            <person name="Aroh O."/>
            <person name="Sun Y."/>
            <person name="Lan Y."/>
            <person name="Juniper S.K."/>
            <person name="Young C.R."/>
            <person name="Angers B."/>
            <person name="Qian P.Y."/>
        </authorList>
    </citation>
    <scope>NUCLEOTIDE SEQUENCE</scope>
    <source>
        <strain evidence="6">R07B-5</strain>
    </source>
</reference>
<keyword evidence="3" id="KW-0342">GTP-binding</keyword>
<dbReference type="GO" id="GO:0005929">
    <property type="term" value="C:cilium"/>
    <property type="evidence" value="ECO:0007669"/>
    <property type="project" value="UniProtKB-ARBA"/>
</dbReference>
<dbReference type="GO" id="GO:0005525">
    <property type="term" value="F:GTP binding"/>
    <property type="evidence" value="ECO:0007669"/>
    <property type="project" value="UniProtKB-KW"/>
</dbReference>
<dbReference type="Gene3D" id="3.40.50.300">
    <property type="entry name" value="P-loop containing nucleotide triphosphate hydrolases"/>
    <property type="match status" value="1"/>
</dbReference>
<gene>
    <name evidence="6" type="ORF">NP493_895g00023</name>
</gene>
<comment type="caution">
    <text evidence="6">The sequence shown here is derived from an EMBL/GenBank/DDBJ whole genome shotgun (WGS) entry which is preliminary data.</text>
</comment>
<dbReference type="Pfam" id="PF08477">
    <property type="entry name" value="Roc"/>
    <property type="match status" value="1"/>
</dbReference>
<name>A0AAD9KKT8_RIDPI</name>
<evidence type="ECO:0000256" key="4">
    <source>
        <dbReference type="ARBA" id="ARBA00040799"/>
    </source>
</evidence>
<evidence type="ECO:0000313" key="6">
    <source>
        <dbReference type="EMBL" id="KAK2173172.1"/>
    </source>
</evidence>
<accession>A0AAD9KKT8</accession>
<keyword evidence="2" id="KW-0547">Nucleotide-binding</keyword>
<sequence>MFKAKVLIIGPCRSGKTVIANFLSDATETSSDDYHPTQGCRILEFEINNIPVPKGTNVNAEVELWDCSGDNKFEGCWATLAKDVVGVVLVFDPDDANQDKNLEALHTYFVEQQGLRDSQCIVFANHKGSGPLSDDIQLPPSMSKLPCVPTNLEQDSEGIHHEFKHFLGTLITTMNDKRDQEELSIMNNR</sequence>
<evidence type="ECO:0000256" key="3">
    <source>
        <dbReference type="ARBA" id="ARBA00023134"/>
    </source>
</evidence>
<comment type="similarity">
    <text evidence="1">Belongs to the small GTPase superfamily. Rab family.</text>
</comment>
<evidence type="ECO:0000256" key="1">
    <source>
        <dbReference type="ARBA" id="ARBA00006270"/>
    </source>
</evidence>
<evidence type="ECO:0000256" key="5">
    <source>
        <dbReference type="ARBA" id="ARBA00041562"/>
    </source>
</evidence>
<dbReference type="InterPro" id="IPR027417">
    <property type="entry name" value="P-loop_NTPase"/>
</dbReference>
<evidence type="ECO:0000313" key="7">
    <source>
        <dbReference type="Proteomes" id="UP001209878"/>
    </source>
</evidence>
<protein>
    <recommendedName>
        <fullName evidence="4">Intraflagellar transport protein 22 homolog</fullName>
    </recommendedName>
    <alternativeName>
        <fullName evidence="5">Rab-like protein 5</fullName>
    </alternativeName>
</protein>
<proteinExistence type="inferred from homology"/>
<dbReference type="SUPFAM" id="SSF52540">
    <property type="entry name" value="P-loop containing nucleoside triphosphate hydrolases"/>
    <property type="match status" value="1"/>
</dbReference>
<dbReference type="FunFam" id="3.40.50.300:FF:001100">
    <property type="entry name" value="intraflagellar transport protein 22 homolog"/>
    <property type="match status" value="1"/>
</dbReference>
<evidence type="ECO:0000256" key="2">
    <source>
        <dbReference type="ARBA" id="ARBA00022741"/>
    </source>
</evidence>